<gene>
    <name evidence="11" type="ORF">SASPL_131532</name>
</gene>
<evidence type="ECO:0000256" key="2">
    <source>
        <dbReference type="ARBA" id="ARBA00022670"/>
    </source>
</evidence>
<evidence type="ECO:0000256" key="9">
    <source>
        <dbReference type="SAM" id="SignalP"/>
    </source>
</evidence>
<keyword evidence="7" id="KW-0325">Glycoprotein</keyword>
<protein>
    <recommendedName>
        <fullName evidence="10">Peptidase A1 domain-containing protein</fullName>
    </recommendedName>
</protein>
<dbReference type="InterPro" id="IPR021109">
    <property type="entry name" value="Peptidase_aspartic_dom_sf"/>
</dbReference>
<keyword evidence="6" id="KW-1015">Disulfide bond</keyword>
<evidence type="ECO:0000259" key="10">
    <source>
        <dbReference type="PROSITE" id="PS51767"/>
    </source>
</evidence>
<dbReference type="InterPro" id="IPR032799">
    <property type="entry name" value="TAXi_C"/>
</dbReference>
<dbReference type="SUPFAM" id="SSF50630">
    <property type="entry name" value="Acid proteases"/>
    <property type="match status" value="1"/>
</dbReference>
<dbReference type="GO" id="GO:0004190">
    <property type="term" value="F:aspartic-type endopeptidase activity"/>
    <property type="evidence" value="ECO:0007669"/>
    <property type="project" value="UniProtKB-KW"/>
</dbReference>
<evidence type="ECO:0000256" key="6">
    <source>
        <dbReference type="ARBA" id="ARBA00023157"/>
    </source>
</evidence>
<evidence type="ECO:0000313" key="12">
    <source>
        <dbReference type="Proteomes" id="UP000298416"/>
    </source>
</evidence>
<keyword evidence="3 9" id="KW-0732">Signal</keyword>
<reference evidence="11" key="1">
    <citation type="submission" date="2018-01" db="EMBL/GenBank/DDBJ databases">
        <authorList>
            <person name="Mao J.F."/>
        </authorList>
    </citation>
    <scope>NUCLEOTIDE SEQUENCE</scope>
    <source>
        <strain evidence="11">Huo1</strain>
        <tissue evidence="11">Leaf</tissue>
    </source>
</reference>
<evidence type="ECO:0000256" key="3">
    <source>
        <dbReference type="ARBA" id="ARBA00022729"/>
    </source>
</evidence>
<accession>A0A8X8X9F7</accession>
<comment type="similarity">
    <text evidence="1">Belongs to the peptidase A1 family.</text>
</comment>
<evidence type="ECO:0000256" key="1">
    <source>
        <dbReference type="ARBA" id="ARBA00007447"/>
    </source>
</evidence>
<reference evidence="11" key="2">
    <citation type="submission" date="2020-08" db="EMBL/GenBank/DDBJ databases">
        <title>Plant Genome Project.</title>
        <authorList>
            <person name="Zhang R.-G."/>
        </authorList>
    </citation>
    <scope>NUCLEOTIDE SEQUENCE</scope>
    <source>
        <strain evidence="11">Huo1</strain>
        <tissue evidence="11">Leaf</tissue>
    </source>
</reference>
<dbReference type="InterPro" id="IPR032861">
    <property type="entry name" value="TAXi_N"/>
</dbReference>
<dbReference type="Pfam" id="PF14543">
    <property type="entry name" value="TAXi_N"/>
    <property type="match status" value="1"/>
</dbReference>
<dbReference type="PROSITE" id="PS51767">
    <property type="entry name" value="PEPTIDASE_A1"/>
    <property type="match status" value="1"/>
</dbReference>
<feature type="chain" id="PRO_5036459192" description="Peptidase A1 domain-containing protein" evidence="9">
    <location>
        <begin position="22"/>
        <end position="439"/>
    </location>
</feature>
<dbReference type="AlphaFoldDB" id="A0A8X8X9F7"/>
<comment type="caution">
    <text evidence="11">The sequence shown here is derived from an EMBL/GenBank/DDBJ whole genome shotgun (WGS) entry which is preliminary data.</text>
</comment>
<evidence type="ECO:0000256" key="4">
    <source>
        <dbReference type="ARBA" id="ARBA00022750"/>
    </source>
</evidence>
<evidence type="ECO:0000256" key="7">
    <source>
        <dbReference type="ARBA" id="ARBA00023180"/>
    </source>
</evidence>
<evidence type="ECO:0000256" key="5">
    <source>
        <dbReference type="ARBA" id="ARBA00022801"/>
    </source>
</evidence>
<feature type="domain" description="Peptidase A1" evidence="10">
    <location>
        <begin position="94"/>
        <end position="434"/>
    </location>
</feature>
<dbReference type="Pfam" id="PF14541">
    <property type="entry name" value="TAXi_C"/>
    <property type="match status" value="1"/>
</dbReference>
<sequence length="439" mass="46822">MAALLFSLVALFLCHHPSTVAARCGVADQGSTLQVLHVNSPCSPFRPKALPWENSVLQMQADDKSRLQYLSSLVAGRSFVPIASGRTITQNPTYIVRANIGTPPQQLLVALDTSNDAAWIPCTGCVGCSSSTFDPAKSSTFKPLRCGSPQCSQQCWDHRPINVRYLTQVAVAHHVNTTYGSSSISAGLVQDNISLATDSIGGYTFGCVQKITGSSFPAQGLLGLGRGPLSLMSQSTSLYQSTFSYCLPGYKSTNFAGSLRLGPHSQPVRIKTTQLLRNPRRSSLYYINLVAIRVGGRIVDIPASAFAFDPNTGAGTIFDSGTVFTILVKPAYVAVRDEVRRRMRDAAVSSLGGFDTCYNVAISVPTITFMFTGMNVTLPQDNFVIRSSAGSTSCLAMAAAAEGSVNSGLNVIASFQQQNHRILIDGPKSKLGVAREACT</sequence>
<evidence type="ECO:0000313" key="11">
    <source>
        <dbReference type="EMBL" id="KAG6408519.1"/>
    </source>
</evidence>
<keyword evidence="12" id="KW-1185">Reference proteome</keyword>
<dbReference type="Proteomes" id="UP000298416">
    <property type="component" value="Unassembled WGS sequence"/>
</dbReference>
<dbReference type="PANTHER" id="PTHR13683">
    <property type="entry name" value="ASPARTYL PROTEASES"/>
    <property type="match status" value="1"/>
</dbReference>
<feature type="signal peptide" evidence="9">
    <location>
        <begin position="1"/>
        <end position="21"/>
    </location>
</feature>
<dbReference type="GO" id="GO:0006508">
    <property type="term" value="P:proteolysis"/>
    <property type="evidence" value="ECO:0007669"/>
    <property type="project" value="UniProtKB-KW"/>
</dbReference>
<keyword evidence="4" id="KW-0064">Aspartyl protease</keyword>
<evidence type="ECO:0000256" key="8">
    <source>
        <dbReference type="PIRSR" id="PIRSR601461-1"/>
    </source>
</evidence>
<organism evidence="11">
    <name type="scientific">Salvia splendens</name>
    <name type="common">Scarlet sage</name>
    <dbReference type="NCBI Taxonomy" id="180675"/>
    <lineage>
        <taxon>Eukaryota</taxon>
        <taxon>Viridiplantae</taxon>
        <taxon>Streptophyta</taxon>
        <taxon>Embryophyta</taxon>
        <taxon>Tracheophyta</taxon>
        <taxon>Spermatophyta</taxon>
        <taxon>Magnoliopsida</taxon>
        <taxon>eudicotyledons</taxon>
        <taxon>Gunneridae</taxon>
        <taxon>Pentapetalae</taxon>
        <taxon>asterids</taxon>
        <taxon>lamiids</taxon>
        <taxon>Lamiales</taxon>
        <taxon>Lamiaceae</taxon>
        <taxon>Nepetoideae</taxon>
        <taxon>Mentheae</taxon>
        <taxon>Salviinae</taxon>
        <taxon>Salvia</taxon>
        <taxon>Salvia subgen. Calosphace</taxon>
        <taxon>core Calosphace</taxon>
    </lineage>
</organism>
<dbReference type="InterPro" id="IPR033121">
    <property type="entry name" value="PEPTIDASE_A1"/>
</dbReference>
<keyword evidence="2" id="KW-0645">Protease</keyword>
<dbReference type="PANTHER" id="PTHR13683:SF798">
    <property type="entry name" value="ASPARTYL PROTEASE AED3-LIKE"/>
    <property type="match status" value="1"/>
</dbReference>
<proteinExistence type="inferred from homology"/>
<feature type="active site" evidence="8">
    <location>
        <position position="112"/>
    </location>
</feature>
<dbReference type="EMBL" id="PNBA02000011">
    <property type="protein sequence ID" value="KAG6408519.1"/>
    <property type="molecule type" value="Genomic_DNA"/>
</dbReference>
<dbReference type="Gene3D" id="2.40.70.10">
    <property type="entry name" value="Acid Proteases"/>
    <property type="match status" value="2"/>
</dbReference>
<dbReference type="FunFam" id="2.40.70.10:FF:000022">
    <property type="entry name" value="Aspartyl protease AED3"/>
    <property type="match status" value="1"/>
</dbReference>
<keyword evidence="5" id="KW-0378">Hydrolase</keyword>
<dbReference type="InterPro" id="IPR001461">
    <property type="entry name" value="Aspartic_peptidase_A1"/>
</dbReference>
<feature type="active site" evidence="8">
    <location>
        <position position="319"/>
    </location>
</feature>
<name>A0A8X8X9F7_SALSN</name>